<accession>C8PKR6</accession>
<protein>
    <submittedName>
        <fullName evidence="1">Uncharacterized protein</fullName>
    </submittedName>
</protein>
<gene>
    <name evidence="1" type="ORF">CAMGR0001_0289</name>
</gene>
<comment type="caution">
    <text evidence="1">The sequence shown here is derived from an EMBL/GenBank/DDBJ whole genome shotgun (WGS) entry which is preliminary data.</text>
</comment>
<evidence type="ECO:0000313" key="1">
    <source>
        <dbReference type="EMBL" id="EEV16675.1"/>
    </source>
</evidence>
<name>C8PKR6_9BACT</name>
<dbReference type="Proteomes" id="UP000005709">
    <property type="component" value="Unassembled WGS sequence"/>
</dbReference>
<sequence>MLAQNKAKIKSDLIKSPLLFSFEIIIALYILEKINASGLKFNHRAYAGLKFRGEVGI</sequence>
<organism evidence="1 2">
    <name type="scientific">Campylobacter gracilis RM3268</name>
    <dbReference type="NCBI Taxonomy" id="553220"/>
    <lineage>
        <taxon>Bacteria</taxon>
        <taxon>Pseudomonadati</taxon>
        <taxon>Campylobacterota</taxon>
        <taxon>Epsilonproteobacteria</taxon>
        <taxon>Campylobacterales</taxon>
        <taxon>Campylobacteraceae</taxon>
        <taxon>Campylobacter</taxon>
    </lineage>
</organism>
<dbReference type="AlphaFoldDB" id="C8PKR6"/>
<dbReference type="EMBL" id="ACYG01000030">
    <property type="protein sequence ID" value="EEV16675.1"/>
    <property type="molecule type" value="Genomic_DNA"/>
</dbReference>
<proteinExistence type="predicted"/>
<evidence type="ECO:0000313" key="2">
    <source>
        <dbReference type="Proteomes" id="UP000005709"/>
    </source>
</evidence>
<keyword evidence="2" id="KW-1185">Reference proteome</keyword>
<reference evidence="1 2" key="1">
    <citation type="submission" date="2009-07" db="EMBL/GenBank/DDBJ databases">
        <authorList>
            <person name="Madupu R."/>
            <person name="Sebastian Y."/>
            <person name="Durkin A.S."/>
            <person name="Torralba M."/>
            <person name="Methe B."/>
            <person name="Sutton G.G."/>
            <person name="Strausberg R.L."/>
            <person name="Nelson K.E."/>
        </authorList>
    </citation>
    <scope>NUCLEOTIDE SEQUENCE [LARGE SCALE GENOMIC DNA]</scope>
    <source>
        <strain evidence="1 2">RM3268</strain>
    </source>
</reference>